<keyword evidence="5 9" id="KW-0812">Transmembrane</keyword>
<evidence type="ECO:0000256" key="1">
    <source>
        <dbReference type="ARBA" id="ARBA00004429"/>
    </source>
</evidence>
<evidence type="ECO:0000256" key="4">
    <source>
        <dbReference type="ARBA" id="ARBA00022519"/>
    </source>
</evidence>
<evidence type="ECO:0000256" key="9">
    <source>
        <dbReference type="RuleBase" id="RU369079"/>
    </source>
</evidence>
<evidence type="ECO:0000256" key="7">
    <source>
        <dbReference type="ARBA" id="ARBA00023136"/>
    </source>
</evidence>
<keyword evidence="4 9" id="KW-0997">Cell inner membrane</keyword>
<feature type="transmembrane region" description="Helical" evidence="9">
    <location>
        <begin position="55"/>
        <end position="71"/>
    </location>
</feature>
<evidence type="ECO:0000256" key="2">
    <source>
        <dbReference type="ARBA" id="ARBA00022448"/>
    </source>
</evidence>
<reference evidence="11 12" key="1">
    <citation type="submission" date="2023-01" db="EMBL/GenBank/DDBJ databases">
        <title>Vibrio sp. KJ40-1 sp.nov, isolated from marine algae.</title>
        <authorList>
            <person name="Butt M."/>
            <person name="Kim J.M.J."/>
            <person name="Jeon C.O.C."/>
        </authorList>
    </citation>
    <scope>NUCLEOTIDE SEQUENCE [LARGE SCALE GENOMIC DNA]</scope>
    <source>
        <strain evidence="11 12">KJ40-1</strain>
    </source>
</reference>
<feature type="transmembrane region" description="Helical" evidence="9">
    <location>
        <begin position="92"/>
        <end position="114"/>
    </location>
</feature>
<gene>
    <name evidence="11" type="ORF">PGX00_08885</name>
</gene>
<evidence type="ECO:0000313" key="12">
    <source>
        <dbReference type="Proteomes" id="UP001210678"/>
    </source>
</evidence>
<comment type="subunit">
    <text evidence="9">The complex comprises the extracytoplasmic solute receptor protein and the two transmembrane proteins.</text>
</comment>
<dbReference type="Proteomes" id="UP001210678">
    <property type="component" value="Unassembled WGS sequence"/>
</dbReference>
<dbReference type="RefSeq" id="WP_272135381.1">
    <property type="nucleotide sequence ID" value="NZ_JAQLOI010000001.1"/>
</dbReference>
<dbReference type="EMBL" id="JAQLOI010000001">
    <property type="protein sequence ID" value="MDB1123766.1"/>
    <property type="molecule type" value="Genomic_DNA"/>
</dbReference>
<comment type="caution">
    <text evidence="11">The sequence shown here is derived from an EMBL/GenBank/DDBJ whole genome shotgun (WGS) entry which is preliminary data.</text>
</comment>
<dbReference type="InterPro" id="IPR055348">
    <property type="entry name" value="DctQ"/>
</dbReference>
<comment type="subcellular location">
    <subcellularLocation>
        <location evidence="1 9">Cell inner membrane</location>
        <topology evidence="1 9">Multi-pass membrane protein</topology>
    </subcellularLocation>
</comment>
<name>A0ABT4YQE0_9VIBR</name>
<evidence type="ECO:0000256" key="6">
    <source>
        <dbReference type="ARBA" id="ARBA00022989"/>
    </source>
</evidence>
<sequence length="180" mass="20005">MRSLIKMEQLFNRIGDLLGWLASILFILLVINVVFDVVMRYAFNDVSIAFQELEWHLFSAVFLLGVPYAIRSAGHVRVDIVYERLSVKVQSIIDLIGTLVFLLPFCLLVGWFGIDFAKESYALGETSGDPGGLPYRWVIKALIPVSFFCMAFSGVGLILNSVNNIISPKRAILDANGGES</sequence>
<dbReference type="Pfam" id="PF04290">
    <property type="entry name" value="DctQ"/>
    <property type="match status" value="1"/>
</dbReference>
<evidence type="ECO:0000313" key="11">
    <source>
        <dbReference type="EMBL" id="MDB1123766.1"/>
    </source>
</evidence>
<dbReference type="InterPro" id="IPR007387">
    <property type="entry name" value="TRAP_DctQ"/>
</dbReference>
<comment type="function">
    <text evidence="9">Part of the tripartite ATP-independent periplasmic (TRAP) transport system.</text>
</comment>
<keyword evidence="6 9" id="KW-1133">Transmembrane helix</keyword>
<evidence type="ECO:0000256" key="5">
    <source>
        <dbReference type="ARBA" id="ARBA00022692"/>
    </source>
</evidence>
<keyword evidence="3" id="KW-1003">Cell membrane</keyword>
<feature type="domain" description="Tripartite ATP-independent periplasmic transporters DctQ component" evidence="10">
    <location>
        <begin position="30"/>
        <end position="161"/>
    </location>
</feature>
<evidence type="ECO:0000256" key="8">
    <source>
        <dbReference type="ARBA" id="ARBA00038436"/>
    </source>
</evidence>
<dbReference type="PANTHER" id="PTHR35011:SF4">
    <property type="entry name" value="SLL1102 PROTEIN"/>
    <property type="match status" value="1"/>
</dbReference>
<dbReference type="PANTHER" id="PTHR35011">
    <property type="entry name" value="2,3-DIKETO-L-GULONATE TRAP TRANSPORTER SMALL PERMEASE PROTEIN YIAM"/>
    <property type="match status" value="1"/>
</dbReference>
<organism evidence="11 12">
    <name type="scientific">Vibrio algarum</name>
    <dbReference type="NCBI Taxonomy" id="3020714"/>
    <lineage>
        <taxon>Bacteria</taxon>
        <taxon>Pseudomonadati</taxon>
        <taxon>Pseudomonadota</taxon>
        <taxon>Gammaproteobacteria</taxon>
        <taxon>Vibrionales</taxon>
        <taxon>Vibrionaceae</taxon>
        <taxon>Vibrio</taxon>
    </lineage>
</organism>
<protein>
    <recommendedName>
        <fullName evidence="9">TRAP transporter small permease protein</fullName>
    </recommendedName>
</protein>
<evidence type="ECO:0000259" key="10">
    <source>
        <dbReference type="Pfam" id="PF04290"/>
    </source>
</evidence>
<feature type="transmembrane region" description="Helical" evidence="9">
    <location>
        <begin position="20"/>
        <end position="43"/>
    </location>
</feature>
<keyword evidence="7 9" id="KW-0472">Membrane</keyword>
<proteinExistence type="inferred from homology"/>
<keyword evidence="12" id="KW-1185">Reference proteome</keyword>
<evidence type="ECO:0000256" key="3">
    <source>
        <dbReference type="ARBA" id="ARBA00022475"/>
    </source>
</evidence>
<feature type="transmembrane region" description="Helical" evidence="9">
    <location>
        <begin position="134"/>
        <end position="159"/>
    </location>
</feature>
<accession>A0ABT4YQE0</accession>
<keyword evidence="2 9" id="KW-0813">Transport</keyword>
<comment type="similarity">
    <text evidence="8 9">Belongs to the TRAP transporter small permease family.</text>
</comment>